<accession>A0A914DEL1</accession>
<protein>
    <submittedName>
        <fullName evidence="3">C-type lectin domain-containing protein</fullName>
    </submittedName>
</protein>
<feature type="domain" description="C-type lectin" evidence="1">
    <location>
        <begin position="43"/>
        <end position="148"/>
    </location>
</feature>
<dbReference type="CDD" id="cd00037">
    <property type="entry name" value="CLECT"/>
    <property type="match status" value="1"/>
</dbReference>
<dbReference type="Gene3D" id="3.10.100.10">
    <property type="entry name" value="Mannose-Binding Protein A, subunit A"/>
    <property type="match status" value="1"/>
</dbReference>
<dbReference type="InterPro" id="IPR001304">
    <property type="entry name" value="C-type_lectin-like"/>
</dbReference>
<dbReference type="InterPro" id="IPR016186">
    <property type="entry name" value="C-type_lectin-like/link_sf"/>
</dbReference>
<dbReference type="Proteomes" id="UP000887540">
    <property type="component" value="Unplaced"/>
</dbReference>
<dbReference type="SUPFAM" id="SSF56436">
    <property type="entry name" value="C-type lectin-like"/>
    <property type="match status" value="1"/>
</dbReference>
<evidence type="ECO:0000313" key="2">
    <source>
        <dbReference type="Proteomes" id="UP000887540"/>
    </source>
</evidence>
<name>A0A914DEL1_9BILA</name>
<dbReference type="InterPro" id="IPR016187">
    <property type="entry name" value="CTDL_fold"/>
</dbReference>
<dbReference type="SMART" id="SM00034">
    <property type="entry name" value="CLECT"/>
    <property type="match status" value="1"/>
</dbReference>
<dbReference type="PROSITE" id="PS50041">
    <property type="entry name" value="C_TYPE_LECTIN_2"/>
    <property type="match status" value="1"/>
</dbReference>
<dbReference type="Pfam" id="PF00059">
    <property type="entry name" value="Lectin_C"/>
    <property type="match status" value="1"/>
</dbReference>
<evidence type="ECO:0000259" key="1">
    <source>
        <dbReference type="PROSITE" id="PS50041"/>
    </source>
</evidence>
<keyword evidence="2" id="KW-1185">Reference proteome</keyword>
<dbReference type="WBParaSite" id="ACRNAN_scaffold23260.g26721.t1">
    <property type="protein sequence ID" value="ACRNAN_scaffold23260.g26721.t1"/>
    <property type="gene ID" value="ACRNAN_scaffold23260.g26721"/>
</dbReference>
<organism evidence="2 3">
    <name type="scientific">Acrobeloides nanus</name>
    <dbReference type="NCBI Taxonomy" id="290746"/>
    <lineage>
        <taxon>Eukaryota</taxon>
        <taxon>Metazoa</taxon>
        <taxon>Ecdysozoa</taxon>
        <taxon>Nematoda</taxon>
        <taxon>Chromadorea</taxon>
        <taxon>Rhabditida</taxon>
        <taxon>Tylenchina</taxon>
        <taxon>Cephalobomorpha</taxon>
        <taxon>Cephaloboidea</taxon>
        <taxon>Cephalobidae</taxon>
        <taxon>Acrobeloides</taxon>
    </lineage>
</organism>
<dbReference type="AlphaFoldDB" id="A0A914DEL1"/>
<reference evidence="3" key="1">
    <citation type="submission" date="2022-11" db="UniProtKB">
        <authorList>
            <consortium name="WormBaseParasite"/>
        </authorList>
    </citation>
    <scope>IDENTIFICATION</scope>
</reference>
<evidence type="ECO:0000313" key="3">
    <source>
        <dbReference type="WBParaSite" id="ACRNAN_scaffold23260.g26721.t1"/>
    </source>
</evidence>
<dbReference type="InterPro" id="IPR050111">
    <property type="entry name" value="C-type_lectin/snaclec_domain"/>
</dbReference>
<dbReference type="PANTHER" id="PTHR22803">
    <property type="entry name" value="MANNOSE, PHOSPHOLIPASE, LECTIN RECEPTOR RELATED"/>
    <property type="match status" value="1"/>
</dbReference>
<sequence>MGKIYDFLVFCSYFLFNYDRLVQASSSIDPIGACENGWTYYGSTNKCYKVILNDMDWDTALDSCIEQNSMIVSIHSRQHNEFLINMTLKVQPIDLTEMYAFWIGYYDAYNYSNWLYMDYYHHTFQWLDGSMNDYINWGLTKNGNMEPDYHFMAYTPLQAN</sequence>
<proteinExistence type="predicted"/>